<dbReference type="InterPro" id="IPR036866">
    <property type="entry name" value="RibonucZ/Hydroxyglut_hydro"/>
</dbReference>
<dbReference type="GO" id="GO:0016740">
    <property type="term" value="F:transferase activity"/>
    <property type="evidence" value="ECO:0007669"/>
    <property type="project" value="TreeGrafter"/>
</dbReference>
<sequence>MEIKIIVENTAYKKYIAQHGLSILVKSDNKKILFDAGQNPYILKKNMELLNENSNFDGIIISHGHYDHTDGLKDIINNTEDINIPIYVHPDAFLERYSNNGTYIGIDKDIKKFLKNYDYLNLIEKPYHDKNNNLIISGKIERNNYFEPELFYKLKENEKLETGSSQKNDKIKNISKNPNYEIDSTYDDMFIIVDGVIITGCSHSGIINVVEYAKKINKNKIRGVIGGFHLITSSKNHIQTVYEYFENSDLEFIMPMHCTGFKALKKLSKLDNFIYGHTGKTLEL</sequence>
<dbReference type="OrthoDB" id="7773at2157"/>
<keyword evidence="3" id="KW-1185">Reference proteome</keyword>
<dbReference type="EMBL" id="CP000743">
    <property type="protein sequence ID" value="ABR56101.1"/>
    <property type="molecule type" value="Genomic_DNA"/>
</dbReference>
<dbReference type="PANTHER" id="PTHR13754">
    <property type="entry name" value="METALLO-BETA-LACTAMASE SUPERFAMILY PROTEIN"/>
    <property type="match status" value="1"/>
</dbReference>
<organism evidence="2 3">
    <name type="scientific">Methanococcus aeolicus (strain ATCC BAA-1280 / DSM 17508 / OCM 812 / Nankai-3)</name>
    <dbReference type="NCBI Taxonomy" id="419665"/>
    <lineage>
        <taxon>Archaea</taxon>
        <taxon>Methanobacteriati</taxon>
        <taxon>Methanobacteriota</taxon>
        <taxon>Methanomada group</taxon>
        <taxon>Methanococci</taxon>
        <taxon>Methanococcales</taxon>
        <taxon>Methanococcaceae</taxon>
        <taxon>Methanococcus</taxon>
    </lineage>
</organism>
<dbReference type="GeneID" id="5327482"/>
<dbReference type="RefSeq" id="WP_011973233.1">
    <property type="nucleotide sequence ID" value="NC_009635.1"/>
</dbReference>
<dbReference type="KEGG" id="mae:Maeo_0515"/>
<dbReference type="AlphaFoldDB" id="A6UUC9"/>
<feature type="domain" description="Metallo-beta-lactamase" evidence="1">
    <location>
        <begin position="19"/>
        <end position="257"/>
    </location>
</feature>
<dbReference type="CDD" id="cd07713">
    <property type="entry name" value="DHPS-like_MBL-fold"/>
    <property type="match status" value="1"/>
</dbReference>
<name>A6UUC9_META3</name>
<dbReference type="SMART" id="SM00849">
    <property type="entry name" value="Lactamase_B"/>
    <property type="match status" value="1"/>
</dbReference>
<dbReference type="Gene3D" id="3.60.15.10">
    <property type="entry name" value="Ribonuclease Z/Hydroxyacylglutathione hydrolase-like"/>
    <property type="match status" value="1"/>
</dbReference>
<dbReference type="InterPro" id="IPR001279">
    <property type="entry name" value="Metallo-B-lactamas"/>
</dbReference>
<gene>
    <name evidence="2" type="ordered locus">Maeo_0515</name>
</gene>
<dbReference type="HOGENOM" id="CLU_036012_0_0_2"/>
<evidence type="ECO:0000313" key="2">
    <source>
        <dbReference type="EMBL" id="ABR56101.1"/>
    </source>
</evidence>
<dbReference type="eggNOG" id="arCOG00503">
    <property type="taxonomic scope" value="Archaea"/>
</dbReference>
<dbReference type="PANTHER" id="PTHR13754:SF18">
    <property type="entry name" value="7,8-DIHYDROPTERIN-6-METHYL-4-(BETA-D-RIBOFURANOSYL)-AMINOBENZENE-5'-PHOSPHATE SYNTHASE"/>
    <property type="match status" value="1"/>
</dbReference>
<evidence type="ECO:0000259" key="1">
    <source>
        <dbReference type="SMART" id="SM00849"/>
    </source>
</evidence>
<reference evidence="2" key="1">
    <citation type="submission" date="2007-06" db="EMBL/GenBank/DDBJ databases">
        <title>Complete sequence of Methanococcus aeolicus Nankai-3.</title>
        <authorList>
            <consortium name="US DOE Joint Genome Institute"/>
            <person name="Copeland A."/>
            <person name="Lucas S."/>
            <person name="Lapidus A."/>
            <person name="Barry K."/>
            <person name="Glavina del Rio T."/>
            <person name="Dalin E."/>
            <person name="Tice H."/>
            <person name="Pitluck S."/>
            <person name="Chain P."/>
            <person name="Malfatti S."/>
            <person name="Shin M."/>
            <person name="Vergez L."/>
            <person name="Schmutz J."/>
            <person name="Larimer F."/>
            <person name="Land M."/>
            <person name="Hauser L."/>
            <person name="Kyrpides N."/>
            <person name="Lykidis A."/>
            <person name="Sieprawska-Lupa M."/>
            <person name="Whitman W.B."/>
            <person name="Richardson P."/>
        </authorList>
    </citation>
    <scope>NUCLEOTIDE SEQUENCE [LARGE SCALE GENOMIC DNA]</scope>
    <source>
        <strain evidence="2">Nankai-3</strain>
    </source>
</reference>
<dbReference type="SUPFAM" id="SSF56281">
    <property type="entry name" value="Metallo-hydrolase/oxidoreductase"/>
    <property type="match status" value="1"/>
</dbReference>
<dbReference type="STRING" id="419665.Maeo_0515"/>
<proteinExistence type="predicted"/>
<dbReference type="Proteomes" id="UP000001106">
    <property type="component" value="Chromosome"/>
</dbReference>
<protein>
    <submittedName>
        <fullName evidence="2">Beta-lactamase domain protein</fullName>
    </submittedName>
</protein>
<dbReference type="InterPro" id="IPR052926">
    <property type="entry name" value="Metallo-beta-lactamase_dom"/>
</dbReference>
<dbReference type="Pfam" id="PF12706">
    <property type="entry name" value="Lactamase_B_2"/>
    <property type="match status" value="1"/>
</dbReference>
<evidence type="ECO:0000313" key="3">
    <source>
        <dbReference type="Proteomes" id="UP000001106"/>
    </source>
</evidence>
<accession>A6UUC9</accession>
<dbReference type="InterPro" id="IPR041712">
    <property type="entry name" value="DHPS-like_MBL-fold"/>
</dbReference>